<dbReference type="InterPro" id="IPR013216">
    <property type="entry name" value="Methyltransf_11"/>
</dbReference>
<dbReference type="InterPro" id="IPR052356">
    <property type="entry name" value="Thiol_S-MT"/>
</dbReference>
<dbReference type="Pfam" id="PF08241">
    <property type="entry name" value="Methyltransf_11"/>
    <property type="match status" value="1"/>
</dbReference>
<gene>
    <name evidence="2" type="ORF">GV829_09780</name>
</gene>
<dbReference type="SUPFAM" id="SSF53335">
    <property type="entry name" value="S-adenosyl-L-methionine-dependent methyltransferases"/>
    <property type="match status" value="1"/>
</dbReference>
<dbReference type="PANTHER" id="PTHR45036">
    <property type="entry name" value="METHYLTRANSFERASE LIKE 7B"/>
    <property type="match status" value="1"/>
</dbReference>
<dbReference type="KEGG" id="slan:GV829_09780"/>
<proteinExistence type="predicted"/>
<dbReference type="Proteomes" id="UP000503018">
    <property type="component" value="Chromosome"/>
</dbReference>
<dbReference type="GO" id="GO:0008757">
    <property type="term" value="F:S-adenosylmethionine-dependent methyltransferase activity"/>
    <property type="evidence" value="ECO:0007669"/>
    <property type="project" value="InterPro"/>
</dbReference>
<feature type="domain" description="Methyltransferase type 11" evidence="1">
    <location>
        <begin position="40"/>
        <end position="135"/>
    </location>
</feature>
<organism evidence="2 3">
    <name type="scientific">Sphingomonas lacunae</name>
    <dbReference type="NCBI Taxonomy" id="2698828"/>
    <lineage>
        <taxon>Bacteria</taxon>
        <taxon>Pseudomonadati</taxon>
        <taxon>Pseudomonadota</taxon>
        <taxon>Alphaproteobacteria</taxon>
        <taxon>Sphingomonadales</taxon>
        <taxon>Sphingomonadaceae</taxon>
        <taxon>Sphingomonas</taxon>
    </lineage>
</organism>
<accession>A0A6M4AU97</accession>
<dbReference type="CDD" id="cd02440">
    <property type="entry name" value="AdoMet_MTases"/>
    <property type="match status" value="1"/>
</dbReference>
<name>A0A6M4AU97_9SPHN</name>
<protein>
    <submittedName>
        <fullName evidence="2">Class I SAM-dependent methyltransferase</fullName>
    </submittedName>
</protein>
<keyword evidence="2" id="KW-0808">Transferase</keyword>
<dbReference type="EMBL" id="CP053015">
    <property type="protein sequence ID" value="QJQ32697.1"/>
    <property type="molecule type" value="Genomic_DNA"/>
</dbReference>
<dbReference type="InterPro" id="IPR029063">
    <property type="entry name" value="SAM-dependent_MTases_sf"/>
</dbReference>
<dbReference type="RefSeq" id="WP_169946212.1">
    <property type="nucleotide sequence ID" value="NZ_CP053015.1"/>
</dbReference>
<sequence length="206" mass="22827">MSNWWERHVTPRLIRCCCAQPQILKARSHVVPLASGDVFELGCGGGINLPFYDRSKVTSLCGCDPTPALLDDSKRLVAEAGFAGEIVEGVGEEIPFATDRFDTVVTTFTLCSVNDPAQVLQEIKRVLKPGGTAVFLEHGRAPDADVRKWQSRIEPLWKRMAGNCHLTRPIADAYESAGFKTERMGSRYMPKTPRPVGWLEWGVARV</sequence>
<evidence type="ECO:0000259" key="1">
    <source>
        <dbReference type="Pfam" id="PF08241"/>
    </source>
</evidence>
<dbReference type="GO" id="GO:0032259">
    <property type="term" value="P:methylation"/>
    <property type="evidence" value="ECO:0007669"/>
    <property type="project" value="UniProtKB-KW"/>
</dbReference>
<keyword evidence="2" id="KW-0489">Methyltransferase</keyword>
<dbReference type="AlphaFoldDB" id="A0A6M4AU97"/>
<evidence type="ECO:0000313" key="3">
    <source>
        <dbReference type="Proteomes" id="UP000503018"/>
    </source>
</evidence>
<evidence type="ECO:0000313" key="2">
    <source>
        <dbReference type="EMBL" id="QJQ32697.1"/>
    </source>
</evidence>
<dbReference type="PANTHER" id="PTHR45036:SF1">
    <property type="entry name" value="METHYLTRANSFERASE LIKE 7A"/>
    <property type="match status" value="1"/>
</dbReference>
<keyword evidence="3" id="KW-1185">Reference proteome</keyword>
<reference evidence="2 3" key="1">
    <citation type="submission" date="2020-01" db="EMBL/GenBank/DDBJ databases">
        <title>Sphingomonas sp. strain CSW-10.</title>
        <authorList>
            <person name="Chen W.-M."/>
        </authorList>
    </citation>
    <scope>NUCLEOTIDE SEQUENCE [LARGE SCALE GENOMIC DNA]</scope>
    <source>
        <strain evidence="2 3">CSW-10</strain>
    </source>
</reference>
<dbReference type="Gene3D" id="3.40.50.150">
    <property type="entry name" value="Vaccinia Virus protein VP39"/>
    <property type="match status" value="1"/>
</dbReference>